<dbReference type="EMBL" id="CP099837">
    <property type="protein sequence ID" value="USY17443.1"/>
    <property type="molecule type" value="Genomic_DNA"/>
</dbReference>
<dbReference type="Proteomes" id="UP001055940">
    <property type="component" value="Chromosome"/>
</dbReference>
<dbReference type="RefSeq" id="WP_254417013.1">
    <property type="nucleotide sequence ID" value="NZ_BAAAJB010000069.1"/>
</dbReference>
<evidence type="ECO:0000313" key="2">
    <source>
        <dbReference type="Proteomes" id="UP001055940"/>
    </source>
</evidence>
<keyword evidence="2" id="KW-1185">Reference proteome</keyword>
<proteinExistence type="predicted"/>
<evidence type="ECO:0000313" key="1">
    <source>
        <dbReference type="EMBL" id="USY17443.1"/>
    </source>
</evidence>
<gene>
    <name evidence="1" type="ORF">NE857_19070</name>
</gene>
<reference evidence="1" key="1">
    <citation type="submission" date="2022-06" db="EMBL/GenBank/DDBJ databases">
        <authorList>
            <person name="Ping M."/>
        </authorList>
    </citation>
    <scope>NUCLEOTIDE SEQUENCE</scope>
    <source>
        <strain evidence="1">JCM11759T</strain>
    </source>
</reference>
<protein>
    <submittedName>
        <fullName evidence="1">Uncharacterized protein</fullName>
    </submittedName>
</protein>
<sequence length="197" mass="21303">MRVDVESWLTLVSRSGSFDARAAFVRGGNDAHGGGEGGRSEHRLGVDDPLHWEYTVSSGGREARWSCDGGELVHVTDERTFRSPVPHGSDPDEPWYFSTWLAVVDTWLVEMVRPVDLLARVLVDAVEEEDGGERGFVRVAARPLGNEPSPYSGFSVPDGRSLSLRLDVGLGYLTEVVVTSSGGGHSIHTLALTSRAA</sequence>
<organism evidence="1 2">
    <name type="scientific">Nocardiopsis exhalans</name>
    <dbReference type="NCBI Taxonomy" id="163604"/>
    <lineage>
        <taxon>Bacteria</taxon>
        <taxon>Bacillati</taxon>
        <taxon>Actinomycetota</taxon>
        <taxon>Actinomycetes</taxon>
        <taxon>Streptosporangiales</taxon>
        <taxon>Nocardiopsidaceae</taxon>
        <taxon>Nocardiopsis</taxon>
    </lineage>
</organism>
<accession>A0ABY5D2Y1</accession>
<name>A0ABY5D2Y1_9ACTN</name>